<accession>A0A1I1TVB5</accession>
<dbReference type="PROSITE" id="PS51892">
    <property type="entry name" value="SUBTILASE"/>
    <property type="match status" value="1"/>
</dbReference>
<dbReference type="PRINTS" id="PR00723">
    <property type="entry name" value="SUBTILISIN"/>
</dbReference>
<feature type="domain" description="Peptidase S8/S53" evidence="9">
    <location>
        <begin position="164"/>
        <end position="457"/>
    </location>
</feature>
<dbReference type="Gene3D" id="3.40.50.200">
    <property type="entry name" value="Peptidase S8/S53 domain"/>
    <property type="match status" value="1"/>
</dbReference>
<dbReference type="InterPro" id="IPR000209">
    <property type="entry name" value="Peptidase_S8/S53_dom"/>
</dbReference>
<accession>A0A1H6EDH9</accession>
<keyword evidence="8" id="KW-0732">Signal</keyword>
<evidence type="ECO:0000313" key="12">
    <source>
        <dbReference type="Proteomes" id="UP000199690"/>
    </source>
</evidence>
<evidence type="ECO:0000256" key="2">
    <source>
        <dbReference type="ARBA" id="ARBA00022670"/>
    </source>
</evidence>
<dbReference type="Pfam" id="PF00082">
    <property type="entry name" value="Peptidase_S8"/>
    <property type="match status" value="1"/>
</dbReference>
<evidence type="ECO:0000313" key="13">
    <source>
        <dbReference type="Proteomes" id="UP000236729"/>
    </source>
</evidence>
<evidence type="ECO:0000256" key="8">
    <source>
        <dbReference type="SAM" id="SignalP"/>
    </source>
</evidence>
<evidence type="ECO:0000256" key="3">
    <source>
        <dbReference type="ARBA" id="ARBA00022801"/>
    </source>
</evidence>
<evidence type="ECO:0000256" key="7">
    <source>
        <dbReference type="SAM" id="MobiDB-lite"/>
    </source>
</evidence>
<dbReference type="GO" id="GO:0006508">
    <property type="term" value="P:proteolysis"/>
    <property type="evidence" value="ECO:0007669"/>
    <property type="project" value="UniProtKB-KW"/>
</dbReference>
<evidence type="ECO:0000256" key="4">
    <source>
        <dbReference type="ARBA" id="ARBA00022825"/>
    </source>
</evidence>
<evidence type="ECO:0000256" key="5">
    <source>
        <dbReference type="PIRSR" id="PIRSR615500-1"/>
    </source>
</evidence>
<dbReference type="EMBL" id="FOME01000005">
    <property type="protein sequence ID" value="SFD62325.1"/>
    <property type="molecule type" value="Genomic_DNA"/>
</dbReference>
<dbReference type="InterPro" id="IPR036852">
    <property type="entry name" value="Peptidase_S8/S53_dom_sf"/>
</dbReference>
<dbReference type="RefSeq" id="WP_235863537.1">
    <property type="nucleotide sequence ID" value="NZ_FNVB01000010.1"/>
</dbReference>
<evidence type="ECO:0000313" key="10">
    <source>
        <dbReference type="EMBL" id="SEG94855.1"/>
    </source>
</evidence>
<dbReference type="Proteomes" id="UP000236729">
    <property type="component" value="Unassembled WGS sequence"/>
</dbReference>
<dbReference type="PROSITE" id="PS00138">
    <property type="entry name" value="SUBTILASE_SER"/>
    <property type="match status" value="1"/>
</dbReference>
<dbReference type="Proteomes" id="UP000199690">
    <property type="component" value="Unassembled WGS sequence"/>
</dbReference>
<sequence>MSRKGMRGRTARIAGSALALALLVPAGVIGTAEPAPASTAAPAHFVVLGPTGDGLKLTEDSVRAVGGTVVQSWPQIGVVVATSTDPGFADQVRSQPAVEQAGNTRNLAEQLPPAQSTRLETLEGTVNAAAFAAQAAGQEPLEPEQWDMRQIKADQAHQISQGSKDITVGVLDFGIDPTHPDLAPNLDVSKSVSCVNQGVPDTRQESWQPQDPTQDHGTHVAGTIAAARNGVGITGVAPEVNLASVRLIDDDGFIYPEYAICGFIWAAEQGIDVTNNSYFVDPWYLWCDSDPDQRAAAEAVRRAVDYANSKDVLTVTSAGNSNWDLSKPIRDTNSPNNGGPTQDRQTGHDCRILPGELPGVVSVSAVGVDAVKSYYSNYGMGSITVTAPGGDKNQIPDTPSKNGRVLSSVPGGGWGWMQGTSMAGPHAAGVAALLRSAHPEWSSQQVIGALANQADALECPQNYDPDGDGKPDAVCTGGKSGAGFYGAGLIDALDAVR</sequence>
<gene>
    <name evidence="10" type="ORF">SAMN02982929_06014</name>
    <name evidence="11" type="ORF">SAMN05216506_105272</name>
</gene>
<protein>
    <submittedName>
        <fullName evidence="10">Serine protease, subtilisin family</fullName>
    </submittedName>
</protein>
<evidence type="ECO:0000259" key="9">
    <source>
        <dbReference type="Pfam" id="PF00082"/>
    </source>
</evidence>
<keyword evidence="4 6" id="KW-0720">Serine protease</keyword>
<reference evidence="12 13" key="1">
    <citation type="submission" date="2016-10" db="EMBL/GenBank/DDBJ databases">
        <authorList>
            <person name="Varghese N."/>
            <person name="Submissions S."/>
        </authorList>
    </citation>
    <scope>NUCLEOTIDE SEQUENCE [LARGE SCALE GENOMIC DNA]</scope>
    <source>
        <strain evidence="13">ATCC 20501</strain>
        <strain evidence="11 12">CGMCC 4.3529</strain>
    </source>
</reference>
<feature type="active site" description="Charge relay system" evidence="5 6">
    <location>
        <position position="216"/>
    </location>
</feature>
<keyword evidence="12" id="KW-1185">Reference proteome</keyword>
<reference evidence="10" key="2">
    <citation type="submission" date="2016-10" db="EMBL/GenBank/DDBJ databases">
        <authorList>
            <person name="de Groot N.N."/>
        </authorList>
    </citation>
    <scope>NUCLEOTIDE SEQUENCE [LARGE SCALE GENOMIC DNA]</scope>
    <source>
        <strain evidence="10">ATCC 20501</strain>
    </source>
</reference>
<organism evidence="10 13">
    <name type="scientific">Saccharopolyspora kobensis</name>
    <dbReference type="NCBI Taxonomy" id="146035"/>
    <lineage>
        <taxon>Bacteria</taxon>
        <taxon>Bacillati</taxon>
        <taxon>Actinomycetota</taxon>
        <taxon>Actinomycetes</taxon>
        <taxon>Pseudonocardiales</taxon>
        <taxon>Pseudonocardiaceae</taxon>
        <taxon>Saccharopolyspora</taxon>
    </lineage>
</organism>
<comment type="similarity">
    <text evidence="1 6">Belongs to the peptidase S8 family.</text>
</comment>
<dbReference type="InterPro" id="IPR022398">
    <property type="entry name" value="Peptidase_S8_His-AS"/>
</dbReference>
<dbReference type="PANTHER" id="PTHR43806:SF11">
    <property type="entry name" value="CEREVISIN-RELATED"/>
    <property type="match status" value="1"/>
</dbReference>
<feature type="active site" description="Charge relay system" evidence="5 6">
    <location>
        <position position="421"/>
    </location>
</feature>
<feature type="active site" description="Charge relay system" evidence="5 6">
    <location>
        <position position="172"/>
    </location>
</feature>
<feature type="compositionally biased region" description="Polar residues" evidence="7">
    <location>
        <begin position="331"/>
        <end position="344"/>
    </location>
</feature>
<keyword evidence="2 6" id="KW-0645">Protease</keyword>
<dbReference type="PANTHER" id="PTHR43806">
    <property type="entry name" value="PEPTIDASE S8"/>
    <property type="match status" value="1"/>
</dbReference>
<dbReference type="EMBL" id="FNVB01000010">
    <property type="protein sequence ID" value="SEG94855.1"/>
    <property type="molecule type" value="Genomic_DNA"/>
</dbReference>
<keyword evidence="3 6" id="KW-0378">Hydrolase</keyword>
<dbReference type="InterPro" id="IPR050131">
    <property type="entry name" value="Peptidase_S8_subtilisin-like"/>
</dbReference>
<dbReference type="GO" id="GO:0004252">
    <property type="term" value="F:serine-type endopeptidase activity"/>
    <property type="evidence" value="ECO:0007669"/>
    <property type="project" value="UniProtKB-UniRule"/>
</dbReference>
<feature type="region of interest" description="Disordered" evidence="7">
    <location>
        <begin position="324"/>
        <end position="347"/>
    </location>
</feature>
<dbReference type="InterPro" id="IPR015500">
    <property type="entry name" value="Peptidase_S8_subtilisin-rel"/>
</dbReference>
<evidence type="ECO:0000313" key="11">
    <source>
        <dbReference type="EMBL" id="SFD62325.1"/>
    </source>
</evidence>
<feature type="signal peptide" evidence="8">
    <location>
        <begin position="1"/>
        <end position="37"/>
    </location>
</feature>
<evidence type="ECO:0000256" key="1">
    <source>
        <dbReference type="ARBA" id="ARBA00011073"/>
    </source>
</evidence>
<dbReference type="PROSITE" id="PS00137">
    <property type="entry name" value="SUBTILASE_HIS"/>
    <property type="match status" value="1"/>
</dbReference>
<dbReference type="InterPro" id="IPR023828">
    <property type="entry name" value="Peptidase_S8_Ser-AS"/>
</dbReference>
<evidence type="ECO:0000256" key="6">
    <source>
        <dbReference type="PROSITE-ProRule" id="PRU01240"/>
    </source>
</evidence>
<proteinExistence type="inferred from homology"/>
<name>A0A1H6EDH9_9PSEU</name>
<feature type="chain" id="PRO_5030028736" evidence="8">
    <location>
        <begin position="38"/>
        <end position="497"/>
    </location>
</feature>
<dbReference type="AlphaFoldDB" id="A0A1H6EDH9"/>
<dbReference type="SUPFAM" id="SSF52743">
    <property type="entry name" value="Subtilisin-like"/>
    <property type="match status" value="1"/>
</dbReference>
<dbReference type="SMR" id="A0A1H6EDH9"/>